<protein>
    <submittedName>
        <fullName evidence="1">Uncharacterized protein</fullName>
    </submittedName>
</protein>
<reference evidence="1 2" key="1">
    <citation type="journal article" date="2014" name="Genome Announc.">
        <title>Draft Genome Sequences of Marine Flavobacterium Nonlabens Strains NR17, NR24, NR27, NR32, NR33, and Ara13.</title>
        <authorList>
            <person name="Nakanishi M."/>
            <person name="Meirelles P."/>
            <person name="Suzuki R."/>
            <person name="Takatani N."/>
            <person name="Mino S."/>
            <person name="Suda W."/>
            <person name="Oshima K."/>
            <person name="Hattori M."/>
            <person name="Ohkuma M."/>
            <person name="Hosokawa M."/>
            <person name="Miyashita K."/>
            <person name="Thompson F.L."/>
            <person name="Niwa A."/>
            <person name="Sawabe T."/>
            <person name="Sawabe T."/>
        </authorList>
    </citation>
    <scope>NUCLEOTIDE SEQUENCE [LARGE SCALE GENOMIC DNA]</scope>
    <source>
        <strain evidence="2">JCM19314</strain>
    </source>
</reference>
<comment type="caution">
    <text evidence="1">The sequence shown here is derived from an EMBL/GenBank/DDBJ whole genome shotgun (WGS) entry which is preliminary data.</text>
</comment>
<organism evidence="1 2">
    <name type="scientific">Nonlabens ulvanivorans</name>
    <name type="common">Persicivirga ulvanivorans</name>
    <dbReference type="NCBI Taxonomy" id="906888"/>
    <lineage>
        <taxon>Bacteria</taxon>
        <taxon>Pseudomonadati</taxon>
        <taxon>Bacteroidota</taxon>
        <taxon>Flavobacteriia</taxon>
        <taxon>Flavobacteriales</taxon>
        <taxon>Flavobacteriaceae</taxon>
        <taxon>Nonlabens</taxon>
    </lineage>
</organism>
<name>A0A090Q8U5_NONUL</name>
<gene>
    <name evidence="1" type="ORF">JCM19314_2668</name>
</gene>
<evidence type="ECO:0000313" key="2">
    <source>
        <dbReference type="Proteomes" id="UP000029226"/>
    </source>
</evidence>
<accession>A0A090Q8U5</accession>
<sequence>MISIAAKYYPGKAVKTDGTELIGYFEEPDFAAVKKIKFKSSLDSKKQKFLSVEFSTLEFTKGEELVKYEVLYYMQAKFLNFKKLKVSKKPIWFKVIEKNIDGVSIYVAWGGKSNDGRGNISYSMTSYMKLPDEKELKYLQYEGSSMTEIKIGFYKAFTKIIDYYFKDSCPELLTHVTKDLYKEKGVLMLTELYKEHCK</sequence>
<proteinExistence type="predicted"/>
<evidence type="ECO:0000313" key="1">
    <source>
        <dbReference type="EMBL" id="GAK98637.1"/>
    </source>
</evidence>
<dbReference type="Proteomes" id="UP000029226">
    <property type="component" value="Unassembled WGS sequence"/>
</dbReference>
<dbReference type="AlphaFoldDB" id="A0A090Q8U5"/>
<dbReference type="EMBL" id="BBMM01000001">
    <property type="protein sequence ID" value="GAK98637.1"/>
    <property type="molecule type" value="Genomic_DNA"/>
</dbReference>